<dbReference type="EMBL" id="QEAQ01000370">
    <property type="protein sequence ID" value="TPX52377.1"/>
    <property type="molecule type" value="Genomic_DNA"/>
</dbReference>
<dbReference type="InterPro" id="IPR027417">
    <property type="entry name" value="P-loop_NTPase"/>
</dbReference>
<comment type="caution">
    <text evidence="1">The sequence shown here is derived from an EMBL/GenBank/DDBJ whole genome shotgun (WGS) entry which is preliminary data.</text>
</comment>
<evidence type="ECO:0000313" key="1">
    <source>
        <dbReference type="EMBL" id="TPX52377.1"/>
    </source>
</evidence>
<protein>
    <submittedName>
        <fullName evidence="1">Uncharacterized protein</fullName>
    </submittedName>
</protein>
<sequence length="244" mass="28015">MEIEKRKIPKEFDVKIKDKTPDGYMKMYFAAIVAGASRSGKTTAICHIVDKVAKAYKTVVVFSPSISDPTWTSLRNHDNIYFSELVSNHVLNNLFTKQKKLHDTDKDNSLLIVVDDYGLLARDRGNDIHKPQKEELISSGIKQSLDLLFSRGRHFSTSILASFHDTLQASPIQRINATHWLLYRLNDKCYEKIAPELKCHLSDKEFIKLAHDATAEPYSFFYIDLKAHKNEDVFKWGTPKEKLV</sequence>
<accession>A0A507DMF8</accession>
<dbReference type="Proteomes" id="UP000318582">
    <property type="component" value="Unassembled WGS sequence"/>
</dbReference>
<dbReference type="AlphaFoldDB" id="A0A507DMF8"/>
<dbReference type="Gene3D" id="3.40.50.300">
    <property type="entry name" value="P-loop containing nucleotide triphosphate hydrolases"/>
    <property type="match status" value="1"/>
</dbReference>
<dbReference type="SUPFAM" id="SSF52540">
    <property type="entry name" value="P-loop containing nucleoside triphosphate hydrolases"/>
    <property type="match status" value="1"/>
</dbReference>
<gene>
    <name evidence="1" type="ORF">PhCBS80983_g06486</name>
</gene>
<name>A0A507DMF8_9FUNG</name>
<evidence type="ECO:0000313" key="2">
    <source>
        <dbReference type="Proteomes" id="UP000318582"/>
    </source>
</evidence>
<reference evidence="1 2" key="1">
    <citation type="journal article" date="2019" name="Sci. Rep.">
        <title>Comparative genomics of chytrid fungi reveal insights into the obligate biotrophic and pathogenic lifestyle of Synchytrium endobioticum.</title>
        <authorList>
            <person name="van de Vossenberg B.T.L.H."/>
            <person name="Warris S."/>
            <person name="Nguyen H.D.T."/>
            <person name="van Gent-Pelzer M.P.E."/>
            <person name="Joly D.L."/>
            <person name="van de Geest H.C."/>
            <person name="Bonants P.J.M."/>
            <person name="Smith D.S."/>
            <person name="Levesque C.A."/>
            <person name="van der Lee T.A.J."/>
        </authorList>
    </citation>
    <scope>NUCLEOTIDE SEQUENCE [LARGE SCALE GENOMIC DNA]</scope>
    <source>
        <strain evidence="1 2">CBS 809.83</strain>
    </source>
</reference>
<organism evidence="1 2">
    <name type="scientific">Powellomyces hirtus</name>
    <dbReference type="NCBI Taxonomy" id="109895"/>
    <lineage>
        <taxon>Eukaryota</taxon>
        <taxon>Fungi</taxon>
        <taxon>Fungi incertae sedis</taxon>
        <taxon>Chytridiomycota</taxon>
        <taxon>Chytridiomycota incertae sedis</taxon>
        <taxon>Chytridiomycetes</taxon>
        <taxon>Spizellomycetales</taxon>
        <taxon>Powellomycetaceae</taxon>
        <taxon>Powellomyces</taxon>
    </lineage>
</organism>
<proteinExistence type="predicted"/>
<keyword evidence="2" id="KW-1185">Reference proteome</keyword>